<feature type="repeat" description="ANK" evidence="3">
    <location>
        <begin position="777"/>
        <end position="805"/>
    </location>
</feature>
<evidence type="ECO:0000256" key="1">
    <source>
        <dbReference type="ARBA" id="ARBA00022737"/>
    </source>
</evidence>
<dbReference type="InParanoid" id="F0YBT2"/>
<dbReference type="Gene3D" id="1.25.40.20">
    <property type="entry name" value="Ankyrin repeat-containing domain"/>
    <property type="match status" value="4"/>
</dbReference>
<dbReference type="SMART" id="SM00248">
    <property type="entry name" value="ANK"/>
    <property type="match status" value="13"/>
</dbReference>
<dbReference type="GO" id="GO:0005524">
    <property type="term" value="F:ATP binding"/>
    <property type="evidence" value="ECO:0007669"/>
    <property type="project" value="InterPro"/>
</dbReference>
<dbReference type="PROSITE" id="PS50297">
    <property type="entry name" value="ANK_REP_REGION"/>
    <property type="match status" value="2"/>
</dbReference>
<dbReference type="PROSITE" id="PS50011">
    <property type="entry name" value="PROTEIN_KINASE_DOM"/>
    <property type="match status" value="1"/>
</dbReference>
<dbReference type="EMBL" id="GL833131">
    <property type="protein sequence ID" value="EGB07343.1"/>
    <property type="molecule type" value="Genomic_DNA"/>
</dbReference>
<reference evidence="8 9" key="1">
    <citation type="journal article" date="2011" name="Proc. Natl. Acad. Sci. U.S.A.">
        <title>Niche of harmful alga Aureococcus anophagefferens revealed through ecogenomics.</title>
        <authorList>
            <person name="Gobler C.J."/>
            <person name="Berry D.L."/>
            <person name="Dyhrman S.T."/>
            <person name="Wilhelm S.W."/>
            <person name="Salamov A."/>
            <person name="Lobanov A.V."/>
            <person name="Zhang Y."/>
            <person name="Collier J.L."/>
            <person name="Wurch L.L."/>
            <person name="Kustka A.B."/>
            <person name="Dill B.D."/>
            <person name="Shah M."/>
            <person name="VerBerkmoes N.C."/>
            <person name="Kuo A."/>
            <person name="Terry A."/>
            <person name="Pangilinan J."/>
            <person name="Lindquist E.A."/>
            <person name="Lucas S."/>
            <person name="Paulsen I.T."/>
            <person name="Hattenrath-Lehmann T.K."/>
            <person name="Talmage S.C."/>
            <person name="Walker E.A."/>
            <person name="Koch F."/>
            <person name="Burson A.M."/>
            <person name="Marcoval M.A."/>
            <person name="Tang Y.Z."/>
            <person name="Lecleir G.R."/>
            <person name="Coyne K.J."/>
            <person name="Berg G.M."/>
            <person name="Bertrand E.M."/>
            <person name="Saito M.A."/>
            <person name="Gladyshev V.N."/>
            <person name="Grigoriev I.V."/>
        </authorList>
    </citation>
    <scope>NUCLEOTIDE SEQUENCE [LARGE SCALE GENOMIC DNA]</scope>
    <source>
        <strain evidence="9">CCMP 1984</strain>
    </source>
</reference>
<sequence>MRRRFALLRYAPLLRRCFLLLAAADAAFDARAALEAATAADAWLSNGTAPATWSITREAQLEHFQLLSEGTAKSVRAATFKRRRVIVKSDRSSAHVHAFRGGKADAAAASVAAMHRSELRAELVYLEYLRGLPGVPELLGGWVDGAGVTYVVEDAGTPIHVVHHDSRMKDVNKYMMLARRRPLGVARAILDCFRSFSEIGGFFLDDFAPHQFAFSGAPGSPRPPRLYLVDGPKALAGRSPVSDLIAAMPKPHALDARERACESDDDCPGTSRQHCCCCPHKESTGVMAAECAGRRRLVHHNEHTACADGSRGSPESKGLCNPRKRCVPLSSRTHSFDVGAKAWLLPFLADSADRGKRPRTATFLRHLAANMSYRWRRRCADEETTADELLDLAVAALVGDDGGDAAALRRRGAGDAAAARLLRAAARKLGLGGGAGYLRSVAWAVADLDPFRAAALRLRCHGLPSLPAYARRRVARDEAAAAARRSAAFPLAPGDDDAGHEALLRAAEAGDAALARRALVAPAGYRRASFRCAATGRTALHALCDARSLDGDGGSDDDGAERCKVAALLVAHGGDAGAADENGATPLHCAAAGLRVALVEALAASAGAAALLARDAAGRTALHHAAAAQLKRSRRCRRDAARGRDVAARLERASARACAVVAALAAHGGGAAAVARDAFGCAPLAVAASCRDAAPLVAALLDAAPADEDALWDAARAAARGGAARTLALLAARAEANGWAATYHWPRLLALAVARGSARCVRAALDGGADPNVAAIDALPPLHAAASRGDDALCGLLLDRGARADRVWTAGGLAALRGFPECAARLAAACRAGSRLGGPRGVSPFVACVLGGHDVARLGDALAAWPRVAARATAARAADAADAECFGARPLLLAAALGDAASVRALVALGADPDAHRPVPRDDAAERDLDAAEARARRPGEPRARFDARLGDARDRGKRLKYLWGRAEAELRGPGFDRAVAELFGASRPAASFAEDDAGDVAEAAAVAVLVCLGDPAARAPAPASPARSSPGAAATPTWWRAARKLGRRLRLAEALLAARGAPPPPLLAAAAEAGADEKKRVLAAAAKCERAALRRDERAAALRPLGAWLRAVVASADAAASGHGTVDAAVRARERRDETRDARDAAAAARDGAGAARGAAFDASVGAGACRGSTPLHAAAAAGAAPDVLAALLGGAVAARRDGADAADAAWSRLAAVDGSGRSPLGCALAAGHKGAALWLLGRLEACAPPKPPGAGARDGDAPWPEPDFDRCFLAPATRTLRRAEAAERAWQRAASTGRDDAERAALEAGGPAPRLATAVVDGDARGARLASGAVAGLWAASAPPLLAADRARGALTALGVAASAFEDGAPPFLRSRGALEAAVPLSALPTLKALGVVEAGAVPPGVLREVREFWARRRKGGAAPTSSANELHDFLALWRDRPDAVLECLRVARATLAWARRAAAARVLCVVAASWEAHSAGGDDAFALAGRARGRGDRLADLAKDVAAARRALGHCAHASGRLAEARRHAPRRAAAVTRKLRSVDLVHRREWAALCGGSGAGVPPDADLDDPKLAALRRAAVGGCFAVANLVRRSDAPRLDAAPLERAWDAPRGSSEFREAAEAAAAAALAEMRSFDARTARAMGRGDPALVEALAGVNRSVDDARYAARGGPDGPRRAAADAAARWVAAAAATAGHALLDEASTSENVLGDALASLGDDEDLLPRLLDWLGPPRCARLALDAAGDAPCPLRVAATAPWAPRVLTALLRAGADAAAAPAPDGAPSLLRAALEAAPRSDAARGRAASAARGHRVAHTALLTLLAADPAAALDAGGDGCLVAVACAKGYLDLASSLLSAGAALLLDALLDPARRGGDGGDDSAPALRPRHYRDAPLGAALLHHAAFARRPACLAKLVAARGFDVAARLAFWGRDATPLEVAVRRNCAESVTLLVRAGAEPDRGLALEAAAAGRGAAAVALLRSLLTARSADSLLDADAFLPSGETLLHAACRHGQVELARLLLSWGARANVRSKQGALPVHDCVASGHGAVTRVLATFCHEYDAAARALAWASRKGMESISLSPAFTPLPGLVGGALIGAICIARLHALGRLSGLATDTLFVPGLVLGGAYAAFRTSPDAFVEGTTLPTWRLLLAGALVGVGVPMGKGCTSGNGVLGLGCLSAAGLVNVVAFMLAAAAAATWTGASESVAAADGGAPPPWTLALPALAGVLAMRPLRRAPPVADLVAGAAFACALALSGMTKASKVLGFLEPTRRDGWDPTLACVMGGAVCVSLPGVAFGKLLAAHPHVVDVLARDEAGLVASVRCRDGRWGCVKMVRREALLRDPRRLESLRRETRALRDGGFASDRVAAFLALEADGVGVYAVAELCPGGDLATRRRRCGGAVPAADVAWYGADLLAALDHLRTRGYAHRDVKLENCAIGTDGRAKLVGFGAVDFGLASPAGRRCVTTCGTPCMAAPEVVDLALRRGAGDRAGTYDGHAADLWSLGCALLEAATPGPLPWDVDAARGATPATAAAGLAAVRERLRATLAPRRAEAPGAARAFVDALLVVDADERRRTSARAPREHPAGATPPFVPSFPAFDPRGGSTPRAALLEA</sequence>
<keyword evidence="1" id="KW-0677">Repeat</keyword>
<feature type="transmembrane region" description="Helical" evidence="5">
    <location>
        <begin position="2115"/>
        <end position="2134"/>
    </location>
</feature>
<evidence type="ECO:0000256" key="3">
    <source>
        <dbReference type="PROSITE-ProRule" id="PRU00023"/>
    </source>
</evidence>
<dbReference type="InterPro" id="IPR000719">
    <property type="entry name" value="Prot_kinase_dom"/>
</dbReference>
<evidence type="ECO:0000256" key="6">
    <source>
        <dbReference type="SAM" id="SignalP"/>
    </source>
</evidence>
<keyword evidence="5" id="KW-0812">Transmembrane</keyword>
<dbReference type="Pfam" id="PF12796">
    <property type="entry name" value="Ank_2"/>
    <property type="match status" value="1"/>
</dbReference>
<evidence type="ECO:0000313" key="9">
    <source>
        <dbReference type="Proteomes" id="UP000002729"/>
    </source>
</evidence>
<keyword evidence="5" id="KW-0472">Membrane</keyword>
<feature type="signal peptide" evidence="6">
    <location>
        <begin position="1"/>
        <end position="26"/>
    </location>
</feature>
<dbReference type="InterPro" id="IPR011009">
    <property type="entry name" value="Kinase-like_dom_sf"/>
</dbReference>
<protein>
    <recommendedName>
        <fullName evidence="7">Protein kinase domain-containing protein</fullName>
    </recommendedName>
</protein>
<dbReference type="eggNOG" id="KOG0603">
    <property type="taxonomic scope" value="Eukaryota"/>
</dbReference>
<feature type="repeat" description="ANK" evidence="3">
    <location>
        <begin position="886"/>
        <end position="918"/>
    </location>
</feature>
<evidence type="ECO:0000256" key="2">
    <source>
        <dbReference type="ARBA" id="ARBA00023043"/>
    </source>
</evidence>
<dbReference type="Proteomes" id="UP000002729">
    <property type="component" value="Unassembled WGS sequence"/>
</dbReference>
<keyword evidence="2 3" id="KW-0040">ANK repeat</keyword>
<feature type="transmembrane region" description="Helical" evidence="5">
    <location>
        <begin position="2089"/>
        <end position="2108"/>
    </location>
</feature>
<evidence type="ECO:0000256" key="4">
    <source>
        <dbReference type="SAM" id="MobiDB-lite"/>
    </source>
</evidence>
<feature type="compositionally biased region" description="Basic and acidic residues" evidence="4">
    <location>
        <begin position="1131"/>
        <end position="1145"/>
    </location>
</feature>
<keyword evidence="9" id="KW-1185">Reference proteome</keyword>
<dbReference type="CDD" id="cd00180">
    <property type="entry name" value="PKc"/>
    <property type="match status" value="1"/>
</dbReference>
<dbReference type="KEGG" id="aaf:AURANDRAFT_65043"/>
<dbReference type="GO" id="GO:0005634">
    <property type="term" value="C:nucleus"/>
    <property type="evidence" value="ECO:0007669"/>
    <property type="project" value="TreeGrafter"/>
</dbReference>
<feature type="transmembrane region" description="Helical" evidence="5">
    <location>
        <begin position="2175"/>
        <end position="2200"/>
    </location>
</feature>
<dbReference type="InterPro" id="IPR046513">
    <property type="entry name" value="DUF6691"/>
</dbReference>
<dbReference type="PANTHER" id="PTHR24193">
    <property type="entry name" value="ANKYRIN REPEAT PROTEIN"/>
    <property type="match status" value="1"/>
</dbReference>
<evidence type="ECO:0000313" key="8">
    <source>
        <dbReference type="EMBL" id="EGB07343.1"/>
    </source>
</evidence>
<feature type="chain" id="PRO_5003262886" description="Protein kinase domain-containing protein" evidence="6">
    <location>
        <begin position="27"/>
        <end position="2617"/>
    </location>
</feature>
<feature type="transmembrane region" description="Helical" evidence="5">
    <location>
        <begin position="2220"/>
        <end position="2236"/>
    </location>
</feature>
<dbReference type="Gene3D" id="1.10.510.10">
    <property type="entry name" value="Transferase(Phosphotransferase) domain 1"/>
    <property type="match status" value="1"/>
</dbReference>
<dbReference type="InterPro" id="IPR002110">
    <property type="entry name" value="Ankyrin_rpt"/>
</dbReference>
<feature type="repeat" description="ANK" evidence="3">
    <location>
        <begin position="2002"/>
        <end position="2034"/>
    </location>
</feature>
<dbReference type="InterPro" id="IPR050663">
    <property type="entry name" value="Ankyrin-SOCS_Box"/>
</dbReference>
<proteinExistence type="predicted"/>
<dbReference type="SMART" id="SM00220">
    <property type="entry name" value="S_TKc"/>
    <property type="match status" value="1"/>
</dbReference>
<name>F0YBT2_AURAN</name>
<feature type="transmembrane region" description="Helical" evidence="5">
    <location>
        <begin position="2146"/>
        <end position="2163"/>
    </location>
</feature>
<organism evidence="9">
    <name type="scientific">Aureococcus anophagefferens</name>
    <name type="common">Harmful bloom alga</name>
    <dbReference type="NCBI Taxonomy" id="44056"/>
    <lineage>
        <taxon>Eukaryota</taxon>
        <taxon>Sar</taxon>
        <taxon>Stramenopiles</taxon>
        <taxon>Ochrophyta</taxon>
        <taxon>Pelagophyceae</taxon>
        <taxon>Pelagomonadales</taxon>
        <taxon>Pelagomonadaceae</taxon>
        <taxon>Aureococcus</taxon>
    </lineage>
</organism>
<dbReference type="PROSITE" id="PS50088">
    <property type="entry name" value="ANK_REPEAT"/>
    <property type="match status" value="3"/>
</dbReference>
<feature type="region of interest" description="Disordered" evidence="4">
    <location>
        <begin position="915"/>
        <end position="942"/>
    </location>
</feature>
<accession>F0YBT2</accession>
<dbReference type="RefSeq" id="XP_009037970.1">
    <property type="nucleotide sequence ID" value="XM_009039722.1"/>
</dbReference>
<feature type="transmembrane region" description="Helical" evidence="5">
    <location>
        <begin position="2243"/>
        <end position="2260"/>
    </location>
</feature>
<feature type="region of interest" description="Disordered" evidence="4">
    <location>
        <begin position="1131"/>
        <end position="1150"/>
    </location>
</feature>
<dbReference type="Pfam" id="PF20398">
    <property type="entry name" value="DUF6691"/>
    <property type="match status" value="1"/>
</dbReference>
<dbReference type="GeneID" id="20225134"/>
<evidence type="ECO:0000259" key="7">
    <source>
        <dbReference type="PROSITE" id="PS50011"/>
    </source>
</evidence>
<keyword evidence="6" id="KW-0732">Signal</keyword>
<dbReference type="SUPFAM" id="SSF48403">
    <property type="entry name" value="Ankyrin repeat"/>
    <property type="match status" value="3"/>
</dbReference>
<gene>
    <name evidence="8" type="ORF">AURANDRAFT_65043</name>
</gene>
<dbReference type="GO" id="GO:0000976">
    <property type="term" value="F:transcription cis-regulatory region binding"/>
    <property type="evidence" value="ECO:0007669"/>
    <property type="project" value="TreeGrafter"/>
</dbReference>
<evidence type="ECO:0000256" key="5">
    <source>
        <dbReference type="SAM" id="Phobius"/>
    </source>
</evidence>
<dbReference type="eggNOG" id="KOG4177">
    <property type="taxonomic scope" value="Eukaryota"/>
</dbReference>
<dbReference type="GO" id="GO:0045944">
    <property type="term" value="P:positive regulation of transcription by RNA polymerase II"/>
    <property type="evidence" value="ECO:0007669"/>
    <property type="project" value="TreeGrafter"/>
</dbReference>
<feature type="region of interest" description="Disordered" evidence="4">
    <location>
        <begin position="2577"/>
        <end position="2617"/>
    </location>
</feature>
<dbReference type="Pfam" id="PF00069">
    <property type="entry name" value="Pkinase"/>
    <property type="match status" value="1"/>
</dbReference>
<dbReference type="SUPFAM" id="SSF56112">
    <property type="entry name" value="Protein kinase-like (PK-like)"/>
    <property type="match status" value="1"/>
</dbReference>
<dbReference type="GO" id="GO:0004672">
    <property type="term" value="F:protein kinase activity"/>
    <property type="evidence" value="ECO:0007669"/>
    <property type="project" value="InterPro"/>
</dbReference>
<dbReference type="PANTHER" id="PTHR24193:SF121">
    <property type="entry name" value="ADA2A-CONTAINING COMPLEX COMPONENT 3, ISOFORM D"/>
    <property type="match status" value="1"/>
</dbReference>
<dbReference type="OrthoDB" id="10013850at2759"/>
<dbReference type="InterPro" id="IPR036770">
    <property type="entry name" value="Ankyrin_rpt-contain_sf"/>
</dbReference>
<keyword evidence="5" id="KW-1133">Transmembrane helix</keyword>
<feature type="domain" description="Protein kinase" evidence="7">
    <location>
        <begin position="2307"/>
        <end position="2590"/>
    </location>
</feature>
<feature type="compositionally biased region" description="Basic and acidic residues" evidence="4">
    <location>
        <begin position="2577"/>
        <end position="2588"/>
    </location>
</feature>